<dbReference type="PROSITE" id="PS00134">
    <property type="entry name" value="TRYPSIN_HIS"/>
    <property type="match status" value="1"/>
</dbReference>
<dbReference type="InterPro" id="IPR036383">
    <property type="entry name" value="TSP1_rpt_sf"/>
</dbReference>
<dbReference type="PRINTS" id="PR00722">
    <property type="entry name" value="CHYMOTRYPSIN"/>
</dbReference>
<evidence type="ECO:0000256" key="1">
    <source>
        <dbReference type="ARBA" id="ARBA00004613"/>
    </source>
</evidence>
<feature type="domain" description="Peptidase S1" evidence="10">
    <location>
        <begin position="220"/>
        <end position="448"/>
    </location>
</feature>
<dbReference type="GO" id="GO:0004252">
    <property type="term" value="F:serine-type endopeptidase activity"/>
    <property type="evidence" value="ECO:0007669"/>
    <property type="project" value="InterPro"/>
</dbReference>
<accession>A0AAV4R691</accession>
<dbReference type="InterPro" id="IPR001314">
    <property type="entry name" value="Peptidase_S1A"/>
</dbReference>
<dbReference type="Pfam" id="PF00089">
    <property type="entry name" value="Trypsin"/>
    <property type="match status" value="1"/>
</dbReference>
<dbReference type="SUPFAM" id="SSF50494">
    <property type="entry name" value="Trypsin-like serine proteases"/>
    <property type="match status" value="1"/>
</dbReference>
<organism evidence="11 12">
    <name type="scientific">Caerostris darwini</name>
    <dbReference type="NCBI Taxonomy" id="1538125"/>
    <lineage>
        <taxon>Eukaryota</taxon>
        <taxon>Metazoa</taxon>
        <taxon>Ecdysozoa</taxon>
        <taxon>Arthropoda</taxon>
        <taxon>Chelicerata</taxon>
        <taxon>Arachnida</taxon>
        <taxon>Araneae</taxon>
        <taxon>Araneomorphae</taxon>
        <taxon>Entelegynae</taxon>
        <taxon>Araneoidea</taxon>
        <taxon>Araneidae</taxon>
        <taxon>Caerostris</taxon>
    </lineage>
</organism>
<dbReference type="CDD" id="cd00190">
    <property type="entry name" value="Tryp_SPc"/>
    <property type="match status" value="1"/>
</dbReference>
<evidence type="ECO:0000256" key="6">
    <source>
        <dbReference type="ARBA" id="ARBA00023157"/>
    </source>
</evidence>
<gene>
    <name evidence="11" type="primary">F10</name>
    <name evidence="11" type="ORF">CDAR_267101</name>
</gene>
<protein>
    <submittedName>
        <fullName evidence="11">Coagulation factor X</fullName>
    </submittedName>
</protein>
<dbReference type="PROSITE" id="PS50240">
    <property type="entry name" value="TRYPSIN_DOM"/>
    <property type="match status" value="1"/>
</dbReference>
<dbReference type="InterPro" id="IPR043504">
    <property type="entry name" value="Peptidase_S1_PA_chymotrypsin"/>
</dbReference>
<keyword evidence="2" id="KW-0964">Secreted</keyword>
<dbReference type="PROSITE" id="PS00135">
    <property type="entry name" value="TRYPSIN_SER"/>
    <property type="match status" value="1"/>
</dbReference>
<feature type="signal peptide" evidence="9">
    <location>
        <begin position="1"/>
        <end position="25"/>
    </location>
</feature>
<feature type="region of interest" description="Disordered" evidence="8">
    <location>
        <begin position="85"/>
        <end position="107"/>
    </location>
</feature>
<evidence type="ECO:0000313" key="11">
    <source>
        <dbReference type="EMBL" id="GIY15770.1"/>
    </source>
</evidence>
<dbReference type="Proteomes" id="UP001054837">
    <property type="component" value="Unassembled WGS sequence"/>
</dbReference>
<evidence type="ECO:0000256" key="4">
    <source>
        <dbReference type="ARBA" id="ARBA00022801"/>
    </source>
</evidence>
<dbReference type="GO" id="GO:0005615">
    <property type="term" value="C:extracellular space"/>
    <property type="evidence" value="ECO:0007669"/>
    <property type="project" value="TreeGrafter"/>
</dbReference>
<feature type="chain" id="PRO_5043573722" evidence="9">
    <location>
        <begin position="26"/>
        <end position="453"/>
    </location>
</feature>
<feature type="compositionally biased region" description="Polar residues" evidence="8">
    <location>
        <begin position="85"/>
        <end position="101"/>
    </location>
</feature>
<dbReference type="AlphaFoldDB" id="A0AAV4R691"/>
<keyword evidence="4 7" id="KW-0378">Hydrolase</keyword>
<dbReference type="PANTHER" id="PTHR24264">
    <property type="entry name" value="TRYPSIN-RELATED"/>
    <property type="match status" value="1"/>
</dbReference>
<sequence>MKWFCEKYLLGIVLIICVICLTADAKRNRKRVNNAVNSNAKGYSPWSEWGICTRRCIRKRTRECLKPRLCGDSIMRQVKPCNSGRCNATQKPKQNSTNSSVDVLPSSKFPRNEMQDSGFRILYNVEEPALYSEWGEWSPCSDKCVTNRNKTCIVEDVCGQKILQETTICFVEGSACQEMYGTEQDIKSGSAEDASRYNPLDNLQCGITPPPNDIRNHLRIIGGREARKGSWPWQLAVLNRHREPFCGATLIAPNWALTAAHCLRKKLILRSGEHDLTEREDTEQEKAVAEQFVHPNYDEDVVHNDIALLKLRTPFIFDNYTQPACLPDQEPPQVHTRGIILGWGKHASTAIFGTDRLHQAEVPIVDANECRKSYAEYPLSKTMLCAGYKEGGVDSCAGDSGGPLLMQFKDRWTLYGVTSFGDGCGEKGKFGIYSSVPHFVKWIRKTIQINSKQ</sequence>
<dbReference type="Gene3D" id="2.20.100.10">
    <property type="entry name" value="Thrombospondin type-1 (TSP1) repeat"/>
    <property type="match status" value="1"/>
</dbReference>
<reference evidence="11 12" key="1">
    <citation type="submission" date="2021-06" db="EMBL/GenBank/DDBJ databases">
        <title>Caerostris darwini draft genome.</title>
        <authorList>
            <person name="Kono N."/>
            <person name="Arakawa K."/>
        </authorList>
    </citation>
    <scope>NUCLEOTIDE SEQUENCE [LARGE SCALE GENOMIC DNA]</scope>
</reference>
<evidence type="ECO:0000256" key="3">
    <source>
        <dbReference type="ARBA" id="ARBA00022670"/>
    </source>
</evidence>
<dbReference type="SMART" id="SM00209">
    <property type="entry name" value="TSP1"/>
    <property type="match status" value="2"/>
</dbReference>
<dbReference type="InterPro" id="IPR000884">
    <property type="entry name" value="TSP1_rpt"/>
</dbReference>
<evidence type="ECO:0000256" key="2">
    <source>
        <dbReference type="ARBA" id="ARBA00022525"/>
    </source>
</evidence>
<dbReference type="InterPro" id="IPR009003">
    <property type="entry name" value="Peptidase_S1_PA"/>
</dbReference>
<keyword evidence="5 7" id="KW-0720">Serine protease</keyword>
<dbReference type="InterPro" id="IPR050127">
    <property type="entry name" value="Serine_Proteases_S1"/>
</dbReference>
<evidence type="ECO:0000256" key="9">
    <source>
        <dbReference type="SAM" id="SignalP"/>
    </source>
</evidence>
<dbReference type="InterPro" id="IPR018114">
    <property type="entry name" value="TRYPSIN_HIS"/>
</dbReference>
<dbReference type="InterPro" id="IPR001254">
    <property type="entry name" value="Trypsin_dom"/>
</dbReference>
<keyword evidence="12" id="KW-1185">Reference proteome</keyword>
<dbReference type="EMBL" id="BPLQ01005580">
    <property type="protein sequence ID" value="GIY15770.1"/>
    <property type="molecule type" value="Genomic_DNA"/>
</dbReference>
<dbReference type="Gene3D" id="2.40.10.10">
    <property type="entry name" value="Trypsin-like serine proteases"/>
    <property type="match status" value="1"/>
</dbReference>
<evidence type="ECO:0000259" key="10">
    <source>
        <dbReference type="PROSITE" id="PS50240"/>
    </source>
</evidence>
<dbReference type="SUPFAM" id="SSF82895">
    <property type="entry name" value="TSP-1 type 1 repeat"/>
    <property type="match status" value="1"/>
</dbReference>
<dbReference type="InterPro" id="IPR033116">
    <property type="entry name" value="TRYPSIN_SER"/>
</dbReference>
<dbReference type="FunFam" id="2.40.10.10:FF:000015">
    <property type="entry name" value="Atrial natriuretic peptide-converting enzyme"/>
    <property type="match status" value="1"/>
</dbReference>
<keyword evidence="6" id="KW-1015">Disulfide bond</keyword>
<dbReference type="PROSITE" id="PS50092">
    <property type="entry name" value="TSP1"/>
    <property type="match status" value="2"/>
</dbReference>
<evidence type="ECO:0000313" key="12">
    <source>
        <dbReference type="Proteomes" id="UP001054837"/>
    </source>
</evidence>
<dbReference type="PANTHER" id="PTHR24264:SF65">
    <property type="entry name" value="SRCR DOMAIN-CONTAINING PROTEIN"/>
    <property type="match status" value="1"/>
</dbReference>
<dbReference type="SMART" id="SM00020">
    <property type="entry name" value="Tryp_SPc"/>
    <property type="match status" value="1"/>
</dbReference>
<evidence type="ECO:0000256" key="5">
    <source>
        <dbReference type="ARBA" id="ARBA00022825"/>
    </source>
</evidence>
<keyword evidence="9" id="KW-0732">Signal</keyword>
<evidence type="ECO:0000256" key="8">
    <source>
        <dbReference type="SAM" id="MobiDB-lite"/>
    </source>
</evidence>
<evidence type="ECO:0000256" key="7">
    <source>
        <dbReference type="RuleBase" id="RU363034"/>
    </source>
</evidence>
<proteinExistence type="predicted"/>
<keyword evidence="3 7" id="KW-0645">Protease</keyword>
<comment type="subcellular location">
    <subcellularLocation>
        <location evidence="1">Secreted</location>
    </subcellularLocation>
</comment>
<comment type="caution">
    <text evidence="11">The sequence shown here is derived from an EMBL/GenBank/DDBJ whole genome shotgun (WGS) entry which is preliminary data.</text>
</comment>
<name>A0AAV4R691_9ARAC</name>
<dbReference type="GO" id="GO:0006508">
    <property type="term" value="P:proteolysis"/>
    <property type="evidence" value="ECO:0007669"/>
    <property type="project" value="UniProtKB-KW"/>
</dbReference>